<name>A0A4R2I1H1_9ACTN</name>
<evidence type="ECO:0000313" key="2">
    <source>
        <dbReference type="Proteomes" id="UP000295573"/>
    </source>
</evidence>
<reference evidence="1 2" key="1">
    <citation type="journal article" date="2015" name="Stand. Genomic Sci.">
        <title>Genomic Encyclopedia of Bacterial and Archaeal Type Strains, Phase III: the genomes of soil and plant-associated and newly described type strains.</title>
        <authorList>
            <person name="Whitman W.B."/>
            <person name="Woyke T."/>
            <person name="Klenk H.P."/>
            <person name="Zhou Y."/>
            <person name="Lilburn T.G."/>
            <person name="Beck B.J."/>
            <person name="De Vos P."/>
            <person name="Vandamme P."/>
            <person name="Eisen J.A."/>
            <person name="Garrity G."/>
            <person name="Hugenholtz P."/>
            <person name="Kyrpides N.C."/>
        </authorList>
    </citation>
    <scope>NUCLEOTIDE SEQUENCE [LARGE SCALE GENOMIC DNA]</scope>
    <source>
        <strain evidence="1 2">VKM Ac-2541</strain>
    </source>
</reference>
<gene>
    <name evidence="1" type="ORF">EV646_12230</name>
</gene>
<protein>
    <submittedName>
        <fullName evidence="1">Uncharacterized protein</fullName>
    </submittedName>
</protein>
<keyword evidence="2" id="KW-1185">Reference proteome</keyword>
<accession>A0A4R2I1H1</accession>
<proteinExistence type="predicted"/>
<dbReference type="EMBL" id="SLWR01000022">
    <property type="protein sequence ID" value="TCO37804.1"/>
    <property type="molecule type" value="Genomic_DNA"/>
</dbReference>
<organism evidence="1 2">
    <name type="scientific">Kribbella antiqua</name>
    <dbReference type="NCBI Taxonomy" id="2512217"/>
    <lineage>
        <taxon>Bacteria</taxon>
        <taxon>Bacillati</taxon>
        <taxon>Actinomycetota</taxon>
        <taxon>Actinomycetes</taxon>
        <taxon>Propionibacteriales</taxon>
        <taxon>Kribbellaceae</taxon>
        <taxon>Kribbella</taxon>
    </lineage>
</organism>
<dbReference type="Proteomes" id="UP000295573">
    <property type="component" value="Unassembled WGS sequence"/>
</dbReference>
<sequence length="66" mass="6640">MTEVAAAYATAPARAVINPPPPSSEVALTLSRRPTNAHPVYQSVASAVSGSAVGGDVGIQVPLTNR</sequence>
<evidence type="ECO:0000313" key="1">
    <source>
        <dbReference type="EMBL" id="TCO37804.1"/>
    </source>
</evidence>
<comment type="caution">
    <text evidence="1">The sequence shown here is derived from an EMBL/GenBank/DDBJ whole genome shotgun (WGS) entry which is preliminary data.</text>
</comment>
<dbReference type="AlphaFoldDB" id="A0A4R2I1H1"/>